<feature type="binding site" evidence="7">
    <location>
        <position position="47"/>
    </location>
    <ligand>
        <name>ATP</name>
        <dbReference type="ChEBI" id="CHEBI:30616"/>
    </ligand>
</feature>
<evidence type="ECO:0000259" key="10">
    <source>
        <dbReference type="PROSITE" id="PS50011"/>
    </source>
</evidence>
<evidence type="ECO:0000256" key="8">
    <source>
        <dbReference type="SAM" id="MobiDB-lite"/>
    </source>
</evidence>
<dbReference type="InterPro" id="IPR000719">
    <property type="entry name" value="Prot_kinase_dom"/>
</dbReference>
<gene>
    <name evidence="11" type="ORF">P0Y48_00040</name>
</gene>
<evidence type="ECO:0000256" key="9">
    <source>
        <dbReference type="SAM" id="Phobius"/>
    </source>
</evidence>
<feature type="region of interest" description="Disordered" evidence="8">
    <location>
        <begin position="357"/>
        <end position="384"/>
    </location>
</feature>
<keyword evidence="6 7" id="KW-0067">ATP-binding</keyword>
<evidence type="ECO:0000256" key="4">
    <source>
        <dbReference type="ARBA" id="ARBA00022741"/>
    </source>
</evidence>
<evidence type="ECO:0000313" key="12">
    <source>
        <dbReference type="Proteomes" id="UP001213972"/>
    </source>
</evidence>
<dbReference type="InterPro" id="IPR011009">
    <property type="entry name" value="Kinase-like_dom_sf"/>
</dbReference>
<feature type="compositionally biased region" description="Low complexity" evidence="8">
    <location>
        <begin position="357"/>
        <end position="371"/>
    </location>
</feature>
<reference evidence="11" key="1">
    <citation type="submission" date="2023-03" db="EMBL/GenBank/DDBJ databases">
        <title>Andean soil-derived lignocellulolytic bacterial consortium as a source of novel taxa and putative plastic-active enzymes.</title>
        <authorList>
            <person name="Diaz-Garcia L."/>
            <person name="Chuvochina M."/>
            <person name="Feuerriegel G."/>
            <person name="Bunk B."/>
            <person name="Sproer C."/>
            <person name="Streit W.R."/>
            <person name="Rodriguez L.M."/>
            <person name="Overmann J."/>
            <person name="Jimenez D.J."/>
        </authorList>
    </citation>
    <scope>NUCLEOTIDE SEQUENCE</scope>
    <source>
        <strain evidence="11">MAG 4610</strain>
    </source>
</reference>
<dbReference type="GO" id="GO:0004674">
    <property type="term" value="F:protein serine/threonine kinase activity"/>
    <property type="evidence" value="ECO:0007669"/>
    <property type="project" value="UniProtKB-KW"/>
</dbReference>
<evidence type="ECO:0000256" key="6">
    <source>
        <dbReference type="ARBA" id="ARBA00022840"/>
    </source>
</evidence>
<evidence type="ECO:0000256" key="5">
    <source>
        <dbReference type="ARBA" id="ARBA00022777"/>
    </source>
</evidence>
<dbReference type="Proteomes" id="UP001213972">
    <property type="component" value="Chromosome"/>
</dbReference>
<evidence type="ECO:0000256" key="7">
    <source>
        <dbReference type="PROSITE-ProRule" id="PRU10141"/>
    </source>
</evidence>
<dbReference type="PANTHER" id="PTHR43289:SF6">
    <property type="entry name" value="SERINE_THREONINE-PROTEIN KINASE NEKL-3"/>
    <property type="match status" value="1"/>
</dbReference>
<evidence type="ECO:0000256" key="2">
    <source>
        <dbReference type="ARBA" id="ARBA00022527"/>
    </source>
</evidence>
<accession>A0AAJ5W2Q5</accession>
<keyword evidence="5 11" id="KW-0418">Kinase</keyword>
<dbReference type="Gene3D" id="3.30.200.20">
    <property type="entry name" value="Phosphorylase Kinase, domain 1"/>
    <property type="match status" value="1"/>
</dbReference>
<proteinExistence type="predicted"/>
<evidence type="ECO:0000256" key="3">
    <source>
        <dbReference type="ARBA" id="ARBA00022679"/>
    </source>
</evidence>
<feature type="region of interest" description="Disordered" evidence="8">
    <location>
        <begin position="279"/>
        <end position="301"/>
    </location>
</feature>
<dbReference type="EMBL" id="CP119321">
    <property type="protein sequence ID" value="WEK13636.1"/>
    <property type="molecule type" value="Genomic_DNA"/>
</dbReference>
<keyword evidence="3" id="KW-0808">Transferase</keyword>
<sequence length="528" mass="54352">MTSPIEGEHTAELLGGRYAVGDCIGRGAMADVHRADDVILGRAVAVKMLRTPDDGSNPAPRARVEMALLASLNHHSLVTLYDARIEPGMPSYLVMELIDGPSLAEELRRGPQDARTVALLAADLAGALEVVHAAGVVHRDIKPSNILLANDPLPGRPRRAKLADFGVAHIADGARYTSPGFVIGTAAYLAPEQVRGAAPAPPADIYALGLVLREALTAQRAYPDATGIGAAMARLVESPAIPAWFGPEWTELLTRMTASDPAERPTAQEVAVIAATLPGDVSPDASTAGGELTEPTDTDGSDLDVFAALIDTDESPTVVAPPVLAATASPPSYPPPPPLPVGAATDGVASAAPAAAATASFDTATADAVPRGSRRERSLRRRRRRTRVAVVVGSALTAAVIIGLHAAGWVGGASIGPTEVETVPSPSSSVVEPLADTDLLGGTETDTDEVTTVTVSVDEPTPQDENAARKAERDAAKTAAADERAAAKAAREEQKAAAAAERDAAKQQRDAAKGKPGKADKPGKPDKP</sequence>
<dbReference type="SUPFAM" id="SSF56112">
    <property type="entry name" value="Protein kinase-like (PK-like)"/>
    <property type="match status" value="1"/>
</dbReference>
<feature type="compositionally biased region" description="Basic residues" evidence="8">
    <location>
        <begin position="372"/>
        <end position="384"/>
    </location>
</feature>
<dbReference type="GO" id="GO:0005524">
    <property type="term" value="F:ATP binding"/>
    <property type="evidence" value="ECO:0007669"/>
    <property type="project" value="UniProtKB-UniRule"/>
</dbReference>
<dbReference type="PROSITE" id="PS00107">
    <property type="entry name" value="PROTEIN_KINASE_ATP"/>
    <property type="match status" value="1"/>
</dbReference>
<protein>
    <recommendedName>
        <fullName evidence="1">non-specific serine/threonine protein kinase</fullName>
        <ecNumber evidence="1">2.7.11.1</ecNumber>
    </recommendedName>
</protein>
<dbReference type="CDD" id="cd14014">
    <property type="entry name" value="STKc_PknB_like"/>
    <property type="match status" value="1"/>
</dbReference>
<organism evidence="11 12">
    <name type="scientific">Candidatus Microbacterium phytovorans</name>
    <dbReference type="NCBI Taxonomy" id="3121374"/>
    <lineage>
        <taxon>Bacteria</taxon>
        <taxon>Bacillati</taxon>
        <taxon>Actinomycetota</taxon>
        <taxon>Actinomycetes</taxon>
        <taxon>Micrococcales</taxon>
        <taxon>Microbacteriaceae</taxon>
        <taxon>Microbacterium</taxon>
    </lineage>
</organism>
<dbReference type="SMART" id="SM00220">
    <property type="entry name" value="S_TKc"/>
    <property type="match status" value="1"/>
</dbReference>
<feature type="region of interest" description="Disordered" evidence="8">
    <location>
        <begin position="457"/>
        <end position="528"/>
    </location>
</feature>
<feature type="transmembrane region" description="Helical" evidence="9">
    <location>
        <begin position="388"/>
        <end position="410"/>
    </location>
</feature>
<dbReference type="Pfam" id="PF00069">
    <property type="entry name" value="Pkinase"/>
    <property type="match status" value="1"/>
</dbReference>
<keyword evidence="9" id="KW-1133">Transmembrane helix</keyword>
<keyword evidence="4 7" id="KW-0547">Nucleotide-binding</keyword>
<keyword evidence="9" id="KW-0812">Transmembrane</keyword>
<dbReference type="EC" id="2.7.11.1" evidence="1"/>
<keyword evidence="2" id="KW-0723">Serine/threonine-protein kinase</keyword>
<evidence type="ECO:0000256" key="1">
    <source>
        <dbReference type="ARBA" id="ARBA00012513"/>
    </source>
</evidence>
<dbReference type="PROSITE" id="PS50011">
    <property type="entry name" value="PROTEIN_KINASE_DOM"/>
    <property type="match status" value="1"/>
</dbReference>
<evidence type="ECO:0000313" key="11">
    <source>
        <dbReference type="EMBL" id="WEK13636.1"/>
    </source>
</evidence>
<dbReference type="PROSITE" id="PS00108">
    <property type="entry name" value="PROTEIN_KINASE_ST"/>
    <property type="match status" value="1"/>
</dbReference>
<dbReference type="PANTHER" id="PTHR43289">
    <property type="entry name" value="MITOGEN-ACTIVATED PROTEIN KINASE KINASE KINASE 20-RELATED"/>
    <property type="match status" value="1"/>
</dbReference>
<keyword evidence="9" id="KW-0472">Membrane</keyword>
<name>A0AAJ5W2Q5_9MICO</name>
<feature type="compositionally biased region" description="Basic and acidic residues" evidence="8">
    <location>
        <begin position="466"/>
        <end position="528"/>
    </location>
</feature>
<dbReference type="InterPro" id="IPR008271">
    <property type="entry name" value="Ser/Thr_kinase_AS"/>
</dbReference>
<dbReference type="InterPro" id="IPR017441">
    <property type="entry name" value="Protein_kinase_ATP_BS"/>
</dbReference>
<dbReference type="Gene3D" id="1.10.510.10">
    <property type="entry name" value="Transferase(Phosphotransferase) domain 1"/>
    <property type="match status" value="1"/>
</dbReference>
<dbReference type="AlphaFoldDB" id="A0AAJ5W2Q5"/>
<feature type="domain" description="Protein kinase" evidence="10">
    <location>
        <begin position="18"/>
        <end position="277"/>
    </location>
</feature>